<gene>
    <name evidence="1" type="ORF">EDM56_00985</name>
</gene>
<keyword evidence="2" id="KW-1185">Reference proteome</keyword>
<protein>
    <submittedName>
        <fullName evidence="1">Uncharacterized protein</fullName>
    </submittedName>
</protein>
<comment type="caution">
    <text evidence="1">The sequence shown here is derived from an EMBL/GenBank/DDBJ whole genome shotgun (WGS) entry which is preliminary data.</text>
</comment>
<dbReference type="AlphaFoldDB" id="A0A3M8DW14"/>
<accession>A0A3M8DW14</accession>
<name>A0A3M8DW14_9BACL</name>
<evidence type="ECO:0000313" key="1">
    <source>
        <dbReference type="EMBL" id="RNB92306.1"/>
    </source>
</evidence>
<dbReference type="RefSeq" id="WP_122916012.1">
    <property type="nucleotide sequence ID" value="NZ_RHHQ01000003.1"/>
</dbReference>
<reference evidence="1 2" key="1">
    <citation type="submission" date="2018-10" db="EMBL/GenBank/DDBJ databases">
        <title>Phylogenomics of Brevibacillus.</title>
        <authorList>
            <person name="Dunlap C."/>
        </authorList>
    </citation>
    <scope>NUCLEOTIDE SEQUENCE [LARGE SCALE GENOMIC DNA]</scope>
    <source>
        <strain evidence="1 2">JCM 15716</strain>
    </source>
</reference>
<dbReference type="EMBL" id="RHHQ01000003">
    <property type="protein sequence ID" value="RNB92306.1"/>
    <property type="molecule type" value="Genomic_DNA"/>
</dbReference>
<evidence type="ECO:0000313" key="2">
    <source>
        <dbReference type="Proteomes" id="UP000271031"/>
    </source>
</evidence>
<proteinExistence type="predicted"/>
<dbReference type="OrthoDB" id="5290098at2"/>
<dbReference type="Proteomes" id="UP000271031">
    <property type="component" value="Unassembled WGS sequence"/>
</dbReference>
<sequence length="106" mass="12312">MNRSDSRQYGIRFETLGARFISRPPCSEINSLHDYIKNLFQSILNVQQDLFHHNPDDIARSIQIETNGVSSVDFDVTTGDETYRYLYKQGFDATMQYFAWRSGAAY</sequence>
<organism evidence="1 2">
    <name type="scientific">Brevibacillus fluminis</name>
    <dbReference type="NCBI Taxonomy" id="511487"/>
    <lineage>
        <taxon>Bacteria</taxon>
        <taxon>Bacillati</taxon>
        <taxon>Bacillota</taxon>
        <taxon>Bacilli</taxon>
        <taxon>Bacillales</taxon>
        <taxon>Paenibacillaceae</taxon>
        <taxon>Brevibacillus</taxon>
    </lineage>
</organism>